<dbReference type="WBParaSite" id="nRc.2.0.1.t00439-RA">
    <property type="protein sequence ID" value="nRc.2.0.1.t00439-RA"/>
    <property type="gene ID" value="nRc.2.0.1.g00439"/>
</dbReference>
<evidence type="ECO:0000256" key="2">
    <source>
        <dbReference type="ARBA" id="ARBA00022692"/>
    </source>
</evidence>
<dbReference type="Gene3D" id="1.20.1070.10">
    <property type="entry name" value="Rhodopsin 7-helix transmembrane proteins"/>
    <property type="match status" value="1"/>
</dbReference>
<feature type="transmembrane region" description="Helical" evidence="5">
    <location>
        <begin position="283"/>
        <end position="305"/>
    </location>
</feature>
<organism evidence="6 7">
    <name type="scientific">Romanomermis culicivorax</name>
    <name type="common">Nematode worm</name>
    <dbReference type="NCBI Taxonomy" id="13658"/>
    <lineage>
        <taxon>Eukaryota</taxon>
        <taxon>Metazoa</taxon>
        <taxon>Ecdysozoa</taxon>
        <taxon>Nematoda</taxon>
        <taxon>Enoplea</taxon>
        <taxon>Dorylaimia</taxon>
        <taxon>Mermithida</taxon>
        <taxon>Mermithoidea</taxon>
        <taxon>Mermithidae</taxon>
        <taxon>Romanomermis</taxon>
    </lineage>
</organism>
<evidence type="ECO:0000256" key="5">
    <source>
        <dbReference type="SAM" id="Phobius"/>
    </source>
</evidence>
<dbReference type="PROSITE" id="PS00237">
    <property type="entry name" value="G_PROTEIN_RECEP_F1_1"/>
    <property type="match status" value="1"/>
</dbReference>
<evidence type="ECO:0000256" key="3">
    <source>
        <dbReference type="ARBA" id="ARBA00022989"/>
    </source>
</evidence>
<dbReference type="GO" id="GO:0004930">
    <property type="term" value="F:G protein-coupled receptor activity"/>
    <property type="evidence" value="ECO:0007669"/>
    <property type="project" value="InterPro"/>
</dbReference>
<name>A0A915HGA5_ROMCU</name>
<evidence type="ECO:0000313" key="6">
    <source>
        <dbReference type="Proteomes" id="UP000887565"/>
    </source>
</evidence>
<reference evidence="7" key="1">
    <citation type="submission" date="2022-11" db="UniProtKB">
        <authorList>
            <consortium name="WormBaseParasite"/>
        </authorList>
    </citation>
    <scope>IDENTIFICATION</scope>
</reference>
<feature type="transmembrane region" description="Helical" evidence="5">
    <location>
        <begin position="156"/>
        <end position="178"/>
    </location>
</feature>
<sequence>MIKIESLSVVLPSQLWIFRRQGSGFLPCEHGVKIGGQTGNLLYYCYSIFCGVNAQLQHPPPRPLLSILQRRERRLIVSWHMIFELLLGLNHGSLYLYNIITMLSQNGARVTAFRCYCIMILNGYILMACFWLQFFTSIDRFLCILFPIQYNNVSKYMVRVTIACLLVQLIILIIALPLDQFCETPLLFCNLRVSIPKFTLNLNLRILAFLSIMPVLLYSTTFAMVKIRLCQLRADVTSIAQCRILQDGVTGVLLLLSVLHLLTSCSESISVVLSISNVPSYGISYHNSFLMMNGVIYFVCQCCFVQSFRTGLKCLFSCCRATTMTIVNQFT</sequence>
<keyword evidence="3 5" id="KW-1133">Transmembrane helix</keyword>
<feature type="transmembrane region" description="Helical" evidence="5">
    <location>
        <begin position="206"/>
        <end position="225"/>
    </location>
</feature>
<comment type="subcellular location">
    <subcellularLocation>
        <location evidence="1">Membrane</location>
    </subcellularLocation>
</comment>
<keyword evidence="4 5" id="KW-0472">Membrane</keyword>
<dbReference type="SUPFAM" id="SSF81321">
    <property type="entry name" value="Family A G protein-coupled receptor-like"/>
    <property type="match status" value="1"/>
</dbReference>
<dbReference type="InterPro" id="IPR000276">
    <property type="entry name" value="GPCR_Rhodpsn"/>
</dbReference>
<evidence type="ECO:0000256" key="4">
    <source>
        <dbReference type="ARBA" id="ARBA00023136"/>
    </source>
</evidence>
<feature type="transmembrane region" description="Helical" evidence="5">
    <location>
        <begin position="75"/>
        <end position="99"/>
    </location>
</feature>
<feature type="transmembrane region" description="Helical" evidence="5">
    <location>
        <begin position="245"/>
        <end position="263"/>
    </location>
</feature>
<dbReference type="GO" id="GO:0016020">
    <property type="term" value="C:membrane"/>
    <property type="evidence" value="ECO:0007669"/>
    <property type="project" value="UniProtKB-SubCell"/>
</dbReference>
<evidence type="ECO:0000313" key="7">
    <source>
        <dbReference type="WBParaSite" id="nRc.2.0.1.t00439-RA"/>
    </source>
</evidence>
<evidence type="ECO:0000256" key="1">
    <source>
        <dbReference type="ARBA" id="ARBA00004370"/>
    </source>
</evidence>
<dbReference type="AlphaFoldDB" id="A0A915HGA5"/>
<feature type="transmembrane region" description="Helical" evidence="5">
    <location>
        <begin position="111"/>
        <end position="135"/>
    </location>
</feature>
<keyword evidence="6" id="KW-1185">Reference proteome</keyword>
<proteinExistence type="predicted"/>
<protein>
    <submittedName>
        <fullName evidence="7">G-protein coupled receptors family 1 profile domain-containing protein</fullName>
    </submittedName>
</protein>
<accession>A0A915HGA5</accession>
<dbReference type="Proteomes" id="UP000887565">
    <property type="component" value="Unplaced"/>
</dbReference>
<keyword evidence="2 5" id="KW-0812">Transmembrane</keyword>